<dbReference type="Gene3D" id="2.40.50.580">
    <property type="match status" value="1"/>
</dbReference>
<gene>
    <name evidence="1 4" type="primary">sfsA</name>
    <name evidence="4" type="ORF">KI810_15635</name>
</gene>
<keyword evidence="5" id="KW-1185">Reference proteome</keyword>
<dbReference type="Pfam" id="PF03749">
    <property type="entry name" value="SfsA"/>
    <property type="match status" value="1"/>
</dbReference>
<accession>A0ABS5SGJ2</accession>
<dbReference type="Gene3D" id="3.40.1350.60">
    <property type="match status" value="1"/>
</dbReference>
<feature type="domain" description="SfsA N-terminal OB" evidence="3">
    <location>
        <begin position="13"/>
        <end position="79"/>
    </location>
</feature>
<dbReference type="HAMAP" id="MF_00095">
    <property type="entry name" value="SfsA"/>
    <property type="match status" value="1"/>
</dbReference>
<proteinExistence type="inferred from homology"/>
<sequence>MRLPSPLFPGRIIKRYQRFLADIQLDCGTVVTAHCPNSGSMLGCMTPGSPVLLSQSHNPSRKLKYTWELVSVQGYWIGINTGLPNRLVHEAIEAGVIQELQGYTSIRPEVPYGTNSRIDLLLTGSPGCCYVEVKNVTLREGEMALFPDAVTTRGQKHLRELIEVVRNGARGVIFFVVQREDCHSVSPADAIDPEYGRLLRLAVKNGVEALAYQAFVTPEAIQIVRPLPVML</sequence>
<dbReference type="Pfam" id="PF17746">
    <property type="entry name" value="SfsA_N"/>
    <property type="match status" value="1"/>
</dbReference>
<dbReference type="NCBIfam" id="TIGR00230">
    <property type="entry name" value="sfsA"/>
    <property type="match status" value="1"/>
</dbReference>
<evidence type="ECO:0000313" key="5">
    <source>
        <dbReference type="Proteomes" id="UP000756860"/>
    </source>
</evidence>
<dbReference type="PANTHER" id="PTHR30545">
    <property type="entry name" value="SUGAR FERMENTATION STIMULATION PROTEIN A"/>
    <property type="match status" value="1"/>
</dbReference>
<dbReference type="CDD" id="cd22359">
    <property type="entry name" value="SfsA-like_bacterial"/>
    <property type="match status" value="1"/>
</dbReference>
<comment type="caution">
    <text evidence="4">The sequence shown here is derived from an EMBL/GenBank/DDBJ whole genome shotgun (WGS) entry which is preliminary data.</text>
</comment>
<dbReference type="InterPro" id="IPR040452">
    <property type="entry name" value="SfsA_C"/>
</dbReference>
<dbReference type="InterPro" id="IPR041465">
    <property type="entry name" value="SfsA_N"/>
</dbReference>
<dbReference type="PANTHER" id="PTHR30545:SF2">
    <property type="entry name" value="SUGAR FERMENTATION STIMULATION PROTEIN A"/>
    <property type="match status" value="1"/>
</dbReference>
<evidence type="ECO:0000313" key="4">
    <source>
        <dbReference type="EMBL" id="MBT0654483.1"/>
    </source>
</evidence>
<organism evidence="4 5">
    <name type="scientific">Geomobilimonas luticola</name>
    <dbReference type="NCBI Taxonomy" id="1114878"/>
    <lineage>
        <taxon>Bacteria</taxon>
        <taxon>Pseudomonadati</taxon>
        <taxon>Thermodesulfobacteriota</taxon>
        <taxon>Desulfuromonadia</taxon>
        <taxon>Geobacterales</taxon>
        <taxon>Geobacteraceae</taxon>
        <taxon>Geomobilimonas</taxon>
    </lineage>
</organism>
<evidence type="ECO:0000259" key="2">
    <source>
        <dbReference type="Pfam" id="PF03749"/>
    </source>
</evidence>
<name>A0ABS5SGJ2_9BACT</name>
<comment type="similarity">
    <text evidence="1">Belongs to the SfsA family.</text>
</comment>
<dbReference type="Proteomes" id="UP000756860">
    <property type="component" value="Unassembled WGS sequence"/>
</dbReference>
<reference evidence="4 5" key="1">
    <citation type="submission" date="2021-05" db="EMBL/GenBank/DDBJ databases">
        <title>The draft genome of Geobacter luticola JCM 17780.</title>
        <authorList>
            <person name="Xu Z."/>
            <person name="Masuda Y."/>
            <person name="Itoh H."/>
            <person name="Senoo K."/>
        </authorList>
    </citation>
    <scope>NUCLEOTIDE SEQUENCE [LARGE SCALE GENOMIC DNA]</scope>
    <source>
        <strain evidence="4 5">JCM 17780</strain>
    </source>
</reference>
<evidence type="ECO:0000259" key="3">
    <source>
        <dbReference type="Pfam" id="PF17746"/>
    </source>
</evidence>
<evidence type="ECO:0000256" key="1">
    <source>
        <dbReference type="HAMAP-Rule" id="MF_00095"/>
    </source>
</evidence>
<dbReference type="EMBL" id="JAHCVK010000011">
    <property type="protein sequence ID" value="MBT0654483.1"/>
    <property type="molecule type" value="Genomic_DNA"/>
</dbReference>
<feature type="domain" description="Sugar fermentation stimulation protein C-terminal" evidence="2">
    <location>
        <begin position="83"/>
        <end position="219"/>
    </location>
</feature>
<protein>
    <recommendedName>
        <fullName evidence="1">Sugar fermentation stimulation protein homolog</fullName>
    </recommendedName>
</protein>
<dbReference type="InterPro" id="IPR005224">
    <property type="entry name" value="SfsA"/>
</dbReference>
<dbReference type="RefSeq" id="WP_214176492.1">
    <property type="nucleotide sequence ID" value="NZ_JAHCVK010000011.1"/>
</dbReference>